<evidence type="ECO:0000313" key="13">
    <source>
        <dbReference type="EMBL" id="HEE18354.1"/>
    </source>
</evidence>
<dbReference type="InterPro" id="IPR005844">
    <property type="entry name" value="A-D-PHexomutase_a/b/a-I"/>
</dbReference>
<evidence type="ECO:0000313" key="12">
    <source>
        <dbReference type="EMBL" id="HEA86646.1"/>
    </source>
</evidence>
<dbReference type="Pfam" id="PF02878">
    <property type="entry name" value="PGM_PMM_I"/>
    <property type="match status" value="1"/>
</dbReference>
<keyword evidence="6" id="KW-0413">Isomerase</keyword>
<dbReference type="PANTHER" id="PTHR43771">
    <property type="entry name" value="PHOSPHOMANNOMUTASE"/>
    <property type="match status" value="1"/>
</dbReference>
<dbReference type="InterPro" id="IPR036900">
    <property type="entry name" value="A-D-PHexomutase_C_sf"/>
</dbReference>
<comment type="caution">
    <text evidence="12">The sequence shown here is derived from an EMBL/GenBank/DDBJ whole genome shotgun (WGS) entry which is preliminary data.</text>
</comment>
<dbReference type="Pfam" id="PF02880">
    <property type="entry name" value="PGM_PMM_III"/>
    <property type="match status" value="1"/>
</dbReference>
<dbReference type="InterPro" id="IPR016055">
    <property type="entry name" value="A-D-PHexomutase_a/b/a-I/II/III"/>
</dbReference>
<keyword evidence="5 7" id="KW-0460">Magnesium</keyword>
<name>A0A7C1SC64_UNCW3</name>
<feature type="domain" description="Alpha-D-phosphohexomutase alpha/beta/alpha" evidence="9">
    <location>
        <begin position="5"/>
        <end position="135"/>
    </location>
</feature>
<dbReference type="Pfam" id="PF00408">
    <property type="entry name" value="PGM_PMM_IV"/>
    <property type="match status" value="1"/>
</dbReference>
<dbReference type="CDD" id="cd03089">
    <property type="entry name" value="PMM_PGM"/>
    <property type="match status" value="1"/>
</dbReference>
<gene>
    <name evidence="13" type="ORF">ENP62_02240</name>
    <name evidence="12" type="ORF">ENP94_01370</name>
</gene>
<dbReference type="SUPFAM" id="SSF53738">
    <property type="entry name" value="Phosphoglucomutase, first 3 domains"/>
    <property type="match status" value="3"/>
</dbReference>
<dbReference type="PANTHER" id="PTHR43771:SF2">
    <property type="entry name" value="PHOSPHOMANNOMUTASE_PHOSPHOGLUCOMUTASE"/>
    <property type="match status" value="1"/>
</dbReference>
<organism evidence="12">
    <name type="scientific">candidate division WOR-3 bacterium</name>
    <dbReference type="NCBI Taxonomy" id="2052148"/>
    <lineage>
        <taxon>Bacteria</taxon>
        <taxon>Bacteria division WOR-3</taxon>
    </lineage>
</organism>
<dbReference type="Gene3D" id="3.30.310.50">
    <property type="entry name" value="Alpha-D-phosphohexomutase, C-terminal domain"/>
    <property type="match status" value="1"/>
</dbReference>
<accession>A0A7C1SC64</accession>
<comment type="cofactor">
    <cofactor evidence="1">
        <name>Mg(2+)</name>
        <dbReference type="ChEBI" id="CHEBI:18420"/>
    </cofactor>
</comment>
<protein>
    <submittedName>
        <fullName evidence="12">Phosphomannomutase/phosphoglucomutase</fullName>
    </submittedName>
</protein>
<dbReference type="PROSITE" id="PS00710">
    <property type="entry name" value="PGM_PMM"/>
    <property type="match status" value="1"/>
</dbReference>
<proteinExistence type="inferred from homology"/>
<dbReference type="AlphaFoldDB" id="A0A7C1SC64"/>
<dbReference type="Pfam" id="PF02879">
    <property type="entry name" value="PGM_PMM_II"/>
    <property type="match status" value="1"/>
</dbReference>
<dbReference type="GO" id="GO:0000287">
    <property type="term" value="F:magnesium ion binding"/>
    <property type="evidence" value="ECO:0007669"/>
    <property type="project" value="InterPro"/>
</dbReference>
<dbReference type="GO" id="GO:0005975">
    <property type="term" value="P:carbohydrate metabolic process"/>
    <property type="evidence" value="ECO:0007669"/>
    <property type="project" value="InterPro"/>
</dbReference>
<keyword evidence="4 7" id="KW-0479">Metal-binding</keyword>
<evidence type="ECO:0000256" key="6">
    <source>
        <dbReference type="ARBA" id="ARBA00023235"/>
    </source>
</evidence>
<sequence length="465" mass="52192">MNPAIFREYDIRGIADRDLTDEVVYRFGQAYGTYIQSKGVYQCIIGRDVRLSGPRIEKTLVAGLTATGVDVVKIGIVPTPVFYFSCFHLNINAGIMITASHNPPDENGFKIALHKTTIYGEEIQELRRLMEADRFRTGKGQINETDVIPAYIQLCHQKVKITRPLKVVFDPGNGTAGVLLERLISGYPLQPTFINLNPDGAFPAHVPDPTVPQHLEQAVSLVRETGADCGFGYDGDADRIGAIDEKGNTLYGDRLLAIFARDILTRHPGARIVFEVKCSQGLVEYIQSLGGIPVMWKTGHSLIKAKMKEEGALIAGEMSGHMFFAEDYYGYDDAIFASLRLLQILDTTGKSLSQLTAEIPYYCATPEIRVRITSPDADQLKFHIVKKLQDHFRKNYQVIDIDGARVVFDDGWGLVRASNTQPILVLRFEARTPERLKQIEELFWEQLRQFPEIVLPRRKNSDTQS</sequence>
<evidence type="ECO:0000259" key="11">
    <source>
        <dbReference type="Pfam" id="PF02880"/>
    </source>
</evidence>
<dbReference type="EMBL" id="DSLG01000002">
    <property type="protein sequence ID" value="HEA86646.1"/>
    <property type="molecule type" value="Genomic_DNA"/>
</dbReference>
<evidence type="ECO:0000256" key="5">
    <source>
        <dbReference type="ARBA" id="ARBA00022842"/>
    </source>
</evidence>
<reference evidence="12" key="1">
    <citation type="journal article" date="2020" name="mSystems">
        <title>Genome- and Community-Level Interaction Insights into Carbon Utilization and Element Cycling Functions of Hydrothermarchaeota in Hydrothermal Sediment.</title>
        <authorList>
            <person name="Zhou Z."/>
            <person name="Liu Y."/>
            <person name="Xu W."/>
            <person name="Pan J."/>
            <person name="Luo Z.H."/>
            <person name="Li M."/>
        </authorList>
    </citation>
    <scope>NUCLEOTIDE SEQUENCE [LARGE SCALE GENOMIC DNA]</scope>
    <source>
        <strain evidence="13">SpSt-236</strain>
        <strain evidence="12">SpSt-265</strain>
    </source>
</reference>
<dbReference type="InterPro" id="IPR005843">
    <property type="entry name" value="A-D-PHexomutase_C"/>
</dbReference>
<dbReference type="SUPFAM" id="SSF55957">
    <property type="entry name" value="Phosphoglucomutase, C-terminal domain"/>
    <property type="match status" value="1"/>
</dbReference>
<dbReference type="PRINTS" id="PR00509">
    <property type="entry name" value="PGMPMM"/>
</dbReference>
<comment type="similarity">
    <text evidence="2 7">Belongs to the phosphohexose mutase family.</text>
</comment>
<dbReference type="InterPro" id="IPR005845">
    <property type="entry name" value="A-D-PHexomutase_a/b/a-II"/>
</dbReference>
<dbReference type="InterPro" id="IPR005846">
    <property type="entry name" value="A-D-PHexomutase_a/b/a-III"/>
</dbReference>
<dbReference type="GO" id="GO:0016868">
    <property type="term" value="F:intramolecular phosphotransferase activity"/>
    <property type="evidence" value="ECO:0007669"/>
    <property type="project" value="InterPro"/>
</dbReference>
<keyword evidence="3" id="KW-0597">Phosphoprotein</keyword>
<evidence type="ECO:0000259" key="8">
    <source>
        <dbReference type="Pfam" id="PF00408"/>
    </source>
</evidence>
<dbReference type="EMBL" id="DSKA01000165">
    <property type="protein sequence ID" value="HEE18354.1"/>
    <property type="molecule type" value="Genomic_DNA"/>
</dbReference>
<feature type="domain" description="Alpha-D-phosphohexomutase alpha/beta/alpha" evidence="10">
    <location>
        <begin position="150"/>
        <end position="247"/>
    </location>
</feature>
<evidence type="ECO:0000256" key="1">
    <source>
        <dbReference type="ARBA" id="ARBA00001946"/>
    </source>
</evidence>
<evidence type="ECO:0000256" key="7">
    <source>
        <dbReference type="RuleBase" id="RU004326"/>
    </source>
</evidence>
<feature type="domain" description="Alpha-D-phosphohexomutase alpha/beta/alpha" evidence="11">
    <location>
        <begin position="252"/>
        <end position="359"/>
    </location>
</feature>
<evidence type="ECO:0000256" key="4">
    <source>
        <dbReference type="ARBA" id="ARBA00022723"/>
    </source>
</evidence>
<dbReference type="Gene3D" id="3.40.120.10">
    <property type="entry name" value="Alpha-D-Glucose-1,6-Bisphosphate, subunit A, domain 3"/>
    <property type="match status" value="3"/>
</dbReference>
<evidence type="ECO:0000256" key="2">
    <source>
        <dbReference type="ARBA" id="ARBA00010231"/>
    </source>
</evidence>
<dbReference type="InterPro" id="IPR005841">
    <property type="entry name" value="Alpha-D-phosphohexomutase_SF"/>
</dbReference>
<evidence type="ECO:0000259" key="9">
    <source>
        <dbReference type="Pfam" id="PF02878"/>
    </source>
</evidence>
<dbReference type="InterPro" id="IPR016066">
    <property type="entry name" value="A-D-PHexomutase_CS"/>
</dbReference>
<evidence type="ECO:0000256" key="3">
    <source>
        <dbReference type="ARBA" id="ARBA00022553"/>
    </source>
</evidence>
<feature type="domain" description="Alpha-D-phosphohexomutase C-terminal" evidence="8">
    <location>
        <begin position="367"/>
        <end position="442"/>
    </location>
</feature>
<evidence type="ECO:0000259" key="10">
    <source>
        <dbReference type="Pfam" id="PF02879"/>
    </source>
</evidence>